<dbReference type="SUPFAM" id="SSF48452">
    <property type="entry name" value="TPR-like"/>
    <property type="match status" value="1"/>
</dbReference>
<evidence type="ECO:0000313" key="5">
    <source>
        <dbReference type="EMBL" id="KUJ81216.1"/>
    </source>
</evidence>
<comment type="caution">
    <text evidence="5">The sequence shown here is derived from an EMBL/GenBank/DDBJ whole genome shotgun (WGS) entry which is preliminary data.</text>
</comment>
<dbReference type="PANTHER" id="PTHR16305">
    <property type="entry name" value="TESTICULAR SOLUBLE ADENYLYL CYCLASE"/>
    <property type="match status" value="1"/>
</dbReference>
<feature type="compositionally biased region" description="Low complexity" evidence="3">
    <location>
        <begin position="23"/>
        <end position="39"/>
    </location>
</feature>
<dbReference type="Pfam" id="PF00211">
    <property type="entry name" value="Guanylate_cyc"/>
    <property type="match status" value="1"/>
</dbReference>
<dbReference type="Gene3D" id="3.40.50.300">
    <property type="entry name" value="P-loop containing nucleotide triphosphate hydrolases"/>
    <property type="match status" value="1"/>
</dbReference>
<dbReference type="Proteomes" id="UP000053690">
    <property type="component" value="Unassembled WGS sequence"/>
</dbReference>
<dbReference type="STRING" id="1685378.AVO44_04985"/>
<name>A0A0X3U305_9RHOB</name>
<dbReference type="PROSITE" id="PS50125">
    <property type="entry name" value="GUANYLATE_CYCLASE_2"/>
    <property type="match status" value="1"/>
</dbReference>
<accession>A0A0X3U305</accession>
<dbReference type="SUPFAM" id="SSF52540">
    <property type="entry name" value="P-loop containing nucleoside triphosphate hydrolases"/>
    <property type="match status" value="1"/>
</dbReference>
<dbReference type="SUPFAM" id="SSF55073">
    <property type="entry name" value="Nucleotide cyclase"/>
    <property type="match status" value="1"/>
</dbReference>
<keyword evidence="1" id="KW-0547">Nucleotide-binding</keyword>
<gene>
    <name evidence="5" type="ORF">AVO44_04985</name>
</gene>
<dbReference type="InterPro" id="IPR029787">
    <property type="entry name" value="Nucleotide_cyclase"/>
</dbReference>
<feature type="region of interest" description="Disordered" evidence="3">
    <location>
        <begin position="17"/>
        <end position="40"/>
    </location>
</feature>
<dbReference type="GO" id="GO:0035556">
    <property type="term" value="P:intracellular signal transduction"/>
    <property type="evidence" value="ECO:0007669"/>
    <property type="project" value="InterPro"/>
</dbReference>
<evidence type="ECO:0000259" key="4">
    <source>
        <dbReference type="PROSITE" id="PS50125"/>
    </source>
</evidence>
<evidence type="ECO:0000256" key="3">
    <source>
        <dbReference type="SAM" id="MobiDB-lite"/>
    </source>
</evidence>
<dbReference type="AlphaFoldDB" id="A0A0X3U305"/>
<evidence type="ECO:0000256" key="1">
    <source>
        <dbReference type="ARBA" id="ARBA00022741"/>
    </source>
</evidence>
<reference evidence="6" key="1">
    <citation type="submission" date="2015-12" db="EMBL/GenBank/DDBJ databases">
        <authorList>
            <person name="Zhang G."/>
            <person name="Stingl U."/>
        </authorList>
    </citation>
    <scope>NUCLEOTIDE SEQUENCE [LARGE SCALE GENOMIC DNA]</scope>
    <source>
        <strain evidence="6">ZGT108</strain>
    </source>
</reference>
<feature type="domain" description="Guanylate cyclase" evidence="4">
    <location>
        <begin position="49"/>
        <end position="179"/>
    </location>
</feature>
<organism evidence="5 6">
    <name type="scientific">Ruegeria profundi</name>
    <dbReference type="NCBI Taxonomy" id="1685378"/>
    <lineage>
        <taxon>Bacteria</taxon>
        <taxon>Pseudomonadati</taxon>
        <taxon>Pseudomonadota</taxon>
        <taxon>Alphaproteobacteria</taxon>
        <taxon>Rhodobacterales</taxon>
        <taxon>Roseobacteraceae</taxon>
        <taxon>Ruegeria</taxon>
    </lineage>
</organism>
<protein>
    <recommendedName>
        <fullName evidence="4">Guanylate cyclase domain-containing protein</fullName>
    </recommendedName>
</protein>
<keyword evidence="6" id="KW-1185">Reference proteome</keyword>
<dbReference type="EMBL" id="LQBP01000002">
    <property type="protein sequence ID" value="KUJ81216.1"/>
    <property type="molecule type" value="Genomic_DNA"/>
</dbReference>
<evidence type="ECO:0000256" key="2">
    <source>
        <dbReference type="ARBA" id="ARBA00022840"/>
    </source>
</evidence>
<dbReference type="InterPro" id="IPR001054">
    <property type="entry name" value="A/G_cyclase"/>
</dbReference>
<evidence type="ECO:0000313" key="6">
    <source>
        <dbReference type="Proteomes" id="UP000053690"/>
    </source>
</evidence>
<proteinExistence type="predicted"/>
<dbReference type="CDD" id="cd07302">
    <property type="entry name" value="CHD"/>
    <property type="match status" value="1"/>
</dbReference>
<dbReference type="GO" id="GO:0005524">
    <property type="term" value="F:ATP binding"/>
    <property type="evidence" value="ECO:0007669"/>
    <property type="project" value="UniProtKB-KW"/>
</dbReference>
<dbReference type="InterPro" id="IPR011990">
    <property type="entry name" value="TPR-like_helical_dom_sf"/>
</dbReference>
<keyword evidence="2" id="KW-0067">ATP-binding</keyword>
<dbReference type="GO" id="GO:0005737">
    <property type="term" value="C:cytoplasm"/>
    <property type="evidence" value="ECO:0007669"/>
    <property type="project" value="TreeGrafter"/>
</dbReference>
<dbReference type="InterPro" id="IPR041664">
    <property type="entry name" value="AAA_16"/>
</dbReference>
<dbReference type="Gene3D" id="1.25.40.10">
    <property type="entry name" value="Tetratricopeptide repeat domain"/>
    <property type="match status" value="1"/>
</dbReference>
<dbReference type="SMART" id="SM00044">
    <property type="entry name" value="CYCc"/>
    <property type="match status" value="1"/>
</dbReference>
<dbReference type="GO" id="GO:0004016">
    <property type="term" value="F:adenylate cyclase activity"/>
    <property type="evidence" value="ECO:0007669"/>
    <property type="project" value="UniProtKB-ARBA"/>
</dbReference>
<dbReference type="PANTHER" id="PTHR16305:SF28">
    <property type="entry name" value="GUANYLATE CYCLASE DOMAIN-CONTAINING PROTEIN"/>
    <property type="match status" value="1"/>
</dbReference>
<dbReference type="InterPro" id="IPR027417">
    <property type="entry name" value="P-loop_NTPase"/>
</dbReference>
<dbReference type="GO" id="GO:0009190">
    <property type="term" value="P:cyclic nucleotide biosynthetic process"/>
    <property type="evidence" value="ECO:0007669"/>
    <property type="project" value="InterPro"/>
</dbReference>
<dbReference type="Pfam" id="PF13191">
    <property type="entry name" value="AAA_16"/>
    <property type="match status" value="1"/>
</dbReference>
<sequence>MANARFCTACGSALSGVPEEPAHTAQPATQQASQSKQSAENVAERRQLTVVFCDLVGSTALSEKLDPEDYRELITKYRDLVGHNVAKFGGEIANYAGDGVVAIFGYPTAQELSHYSAALCALEIASAAQDMGFSRQPVSTNVRIGIHTGPVVVGTAANSSTDERVWLFGDTPNVAARIQAAADVGEVVVSEVTRRLIGERLDFTSIGSPQLAGVSAPMQLYRVRRNVSGFESARKDFSHDTTPTIGRAAEIALVQSRWEGALDGEGQVLLLTGDAGVGKSKIAFGLKDELSDEDAAQLTLFGSPLHQSSAFFPIKNALTKLTGMSPNANPEDSRNKVLGFLNDLGLSADGCAAPILRLMGLGNSTSSAERMAPEREKGALIEALLQLCAGLEQRRPLLLLLDDVHWFDASTLEFVNGWVEQLANRRCLTLMTARTEFQSPWRNQSHVTSLELNRLVRRDIYKLVESISGVRPSKEVLSQLADRTDGVPLFVEELTKMAMESGLLVSRGQSQAELSMAIPESLQDSLMARLDRLSASREIVQVAAAIGRNFERKLLSEVLDWSDADISNALEQLLETELIVPAGQPGAEDAYRFRHALVQDAAYQSMLRSTASRWHGRIAEILEEHYKETVTREPEILGHHYWRAGNYAAAEGKLMMAARQALDHSANVEAITHLKHALDCLQELPASQERDRREIDLQIMIAVPLAFVRGYAHKSVLAAYSRAQALCREYGETERLFKVVYGQFRSTMLGGEYAISKQNADRLVSLCEDLKSPLVLASAERSHGSLNTYLGHPLEALTHLDAGIGVNLSIEHRFVGLDYDVVDLAVALQGYRALSSWLSGDEATALAAIKASLVHAEETAHPFSQSFAHAFLGWISQFRGDETTVQDSSATLIALSEEYSFQFWRGWARVMNGWARRNTDGEKSLEDIELGLREWRDTGCRLGLSFFLYLYADAAILHGRLDLAEDLLDQADSFAEDSGEKFWIVGLTRLRGRLALGHGDETKAIEHFKKAAMLALELGHYGPLLRVVQELSNLKSSSDCLSEVARTVEKTMKAAKAHKPALIEVDAILKKLKTAVPEASSGKN</sequence>
<dbReference type="Gene3D" id="3.30.70.1230">
    <property type="entry name" value="Nucleotide cyclase"/>
    <property type="match status" value="1"/>
</dbReference>